<feature type="transmembrane region" description="Helical" evidence="6">
    <location>
        <begin position="329"/>
        <end position="352"/>
    </location>
</feature>
<dbReference type="InterPro" id="IPR004752">
    <property type="entry name" value="AmpG_permease/AT-1"/>
</dbReference>
<evidence type="ECO:0000313" key="7">
    <source>
        <dbReference type="EMBL" id="MBC3910966.1"/>
    </source>
</evidence>
<feature type="transmembrane region" description="Helical" evidence="6">
    <location>
        <begin position="364"/>
        <end position="384"/>
    </location>
</feature>
<evidence type="ECO:0000313" key="8">
    <source>
        <dbReference type="Proteomes" id="UP000646911"/>
    </source>
</evidence>
<comment type="subcellular location">
    <subcellularLocation>
        <location evidence="1">Membrane</location>
        <topology evidence="1">Multi-pass membrane protein</topology>
    </subcellularLocation>
</comment>
<dbReference type="PANTHER" id="PTHR12778:SF10">
    <property type="entry name" value="MAJOR FACILITATOR SUPERFAMILY DOMAIN-CONTAINING PROTEIN 3"/>
    <property type="match status" value="1"/>
</dbReference>
<evidence type="ECO:0000256" key="1">
    <source>
        <dbReference type="ARBA" id="ARBA00004141"/>
    </source>
</evidence>
<dbReference type="PANTHER" id="PTHR12778">
    <property type="entry name" value="SOLUTE CARRIER FAMILY 33 ACETYL-COA TRANSPORTER -RELATED"/>
    <property type="match status" value="1"/>
</dbReference>
<dbReference type="RefSeq" id="WP_186956578.1">
    <property type="nucleotide sequence ID" value="NZ_JACOFX010000022.1"/>
</dbReference>
<keyword evidence="2" id="KW-0813">Transport</keyword>
<keyword evidence="3 6" id="KW-0812">Transmembrane</keyword>
<accession>A0ABR6ZHX3</accession>
<proteinExistence type="predicted"/>
<feature type="transmembrane region" description="Helical" evidence="6">
    <location>
        <begin position="12"/>
        <end position="35"/>
    </location>
</feature>
<feature type="transmembrane region" description="Helical" evidence="6">
    <location>
        <begin position="139"/>
        <end position="162"/>
    </location>
</feature>
<reference evidence="7 8" key="1">
    <citation type="submission" date="2020-08" db="EMBL/GenBank/DDBJ databases">
        <title>Novel species isolated from subtropical streams in China.</title>
        <authorList>
            <person name="Lu H."/>
        </authorList>
    </citation>
    <scope>NUCLEOTIDE SEQUENCE [LARGE SCALE GENOMIC DNA]</scope>
    <source>
        <strain evidence="7 8">NL8W</strain>
    </source>
</reference>
<keyword evidence="4 6" id="KW-1133">Transmembrane helix</keyword>
<dbReference type="EMBL" id="JACOFX010000022">
    <property type="protein sequence ID" value="MBC3910966.1"/>
    <property type="molecule type" value="Genomic_DNA"/>
</dbReference>
<comment type="caution">
    <text evidence="7">The sequence shown here is derived from an EMBL/GenBank/DDBJ whole genome shotgun (WGS) entry which is preliminary data.</text>
</comment>
<feature type="transmembrane region" description="Helical" evidence="6">
    <location>
        <begin position="100"/>
        <end position="118"/>
    </location>
</feature>
<dbReference type="Pfam" id="PF07690">
    <property type="entry name" value="MFS_1"/>
    <property type="match status" value="1"/>
</dbReference>
<dbReference type="InterPro" id="IPR036259">
    <property type="entry name" value="MFS_trans_sf"/>
</dbReference>
<feature type="transmembrane region" description="Helical" evidence="6">
    <location>
        <begin position="76"/>
        <end position="94"/>
    </location>
</feature>
<protein>
    <submittedName>
        <fullName evidence="7">MFS transporter</fullName>
    </submittedName>
</protein>
<evidence type="ECO:0000256" key="6">
    <source>
        <dbReference type="SAM" id="Phobius"/>
    </source>
</evidence>
<sequence length="441" mass="47524">MSIEKTNTPHPMRWVPSLYLASGLPFYAVALIAGLMYKSMGVQNDQIAHWTGLLGLAWVFKSLWSPFLEAAGSKKMLVIIFQLIGGAALGLVALSLQLPAYFAISIALFGVVAFSSATHDIAADGLYMASLSNRLQAKYAGWQGAFFNGAKFISLGGLVYLAGYLEKTLPPAQAWTIIFAIMGVLLFSLGLYNSWALPGEKNAAPKASMHSIFVTLQDVIIDFFKKPGIWLAIVFIILFRAAEGQIQTIGPLFLREAKNLGGLGLTTDQVGTAYGIAGTIAFLCGSILGGYFASWLGLKRALPWLILAMNTPNLAFFFLSSSLPESMTIITAALAFEMFGYGFGFVGLILFIMQVVAPGKYQTAHYALGTGVMQLGFVFFKTISGDIQIALGYKNFFLWVLLSAIPVLVMTRFVSFGDSANHGKETATKDTPDGLVKTADA</sequence>
<evidence type="ECO:0000256" key="3">
    <source>
        <dbReference type="ARBA" id="ARBA00022692"/>
    </source>
</evidence>
<name>A0ABR6ZHX3_9BURK</name>
<feature type="transmembrane region" description="Helical" evidence="6">
    <location>
        <begin position="304"/>
        <end position="323"/>
    </location>
</feature>
<dbReference type="InterPro" id="IPR011701">
    <property type="entry name" value="MFS"/>
</dbReference>
<evidence type="ECO:0000256" key="4">
    <source>
        <dbReference type="ARBA" id="ARBA00022989"/>
    </source>
</evidence>
<evidence type="ECO:0000256" key="5">
    <source>
        <dbReference type="ARBA" id="ARBA00023136"/>
    </source>
</evidence>
<organism evidence="7 8">
    <name type="scientific">Undibacterium umbellatum</name>
    <dbReference type="NCBI Taxonomy" id="2762300"/>
    <lineage>
        <taxon>Bacteria</taxon>
        <taxon>Pseudomonadati</taxon>
        <taxon>Pseudomonadota</taxon>
        <taxon>Betaproteobacteria</taxon>
        <taxon>Burkholderiales</taxon>
        <taxon>Oxalobacteraceae</taxon>
        <taxon>Undibacterium</taxon>
    </lineage>
</organism>
<feature type="transmembrane region" description="Helical" evidence="6">
    <location>
        <begin position="47"/>
        <end position="64"/>
    </location>
</feature>
<dbReference type="Proteomes" id="UP000646911">
    <property type="component" value="Unassembled WGS sequence"/>
</dbReference>
<feature type="transmembrane region" description="Helical" evidence="6">
    <location>
        <begin position="396"/>
        <end position="414"/>
    </location>
</feature>
<dbReference type="SUPFAM" id="SSF103473">
    <property type="entry name" value="MFS general substrate transporter"/>
    <property type="match status" value="1"/>
</dbReference>
<feature type="transmembrane region" description="Helical" evidence="6">
    <location>
        <begin position="174"/>
        <end position="192"/>
    </location>
</feature>
<evidence type="ECO:0000256" key="2">
    <source>
        <dbReference type="ARBA" id="ARBA00022448"/>
    </source>
</evidence>
<keyword evidence="5 6" id="KW-0472">Membrane</keyword>
<feature type="transmembrane region" description="Helical" evidence="6">
    <location>
        <begin position="229"/>
        <end position="253"/>
    </location>
</feature>
<feature type="transmembrane region" description="Helical" evidence="6">
    <location>
        <begin position="273"/>
        <end position="292"/>
    </location>
</feature>
<keyword evidence="8" id="KW-1185">Reference proteome</keyword>
<dbReference type="Gene3D" id="1.20.1250.20">
    <property type="entry name" value="MFS general substrate transporter like domains"/>
    <property type="match status" value="1"/>
</dbReference>
<gene>
    <name evidence="7" type="ORF">H8L47_25670</name>
</gene>